<feature type="region of interest" description="Disordered" evidence="1">
    <location>
        <begin position="413"/>
        <end position="583"/>
    </location>
</feature>
<dbReference type="EMBL" id="LAVV01012617">
    <property type="protein sequence ID" value="KNZ46499.1"/>
    <property type="molecule type" value="Genomic_DNA"/>
</dbReference>
<reference evidence="2 3" key="1">
    <citation type="submission" date="2015-08" db="EMBL/GenBank/DDBJ databases">
        <title>Next Generation Sequencing and Analysis of the Genome of Puccinia sorghi L Schw, the Causal Agent of Maize Common Rust.</title>
        <authorList>
            <person name="Rochi L."/>
            <person name="Burguener G."/>
            <person name="Darino M."/>
            <person name="Turjanski A."/>
            <person name="Kreff E."/>
            <person name="Dieguez M.J."/>
            <person name="Sacco F."/>
        </authorList>
    </citation>
    <scope>NUCLEOTIDE SEQUENCE [LARGE SCALE GENOMIC DNA]</scope>
    <source>
        <strain evidence="2 3">RO10H11247</strain>
    </source>
</reference>
<protein>
    <submittedName>
        <fullName evidence="2">Uncharacterized protein</fullName>
    </submittedName>
</protein>
<proteinExistence type="predicted"/>
<comment type="caution">
    <text evidence="2">The sequence shown here is derived from an EMBL/GenBank/DDBJ whole genome shotgun (WGS) entry which is preliminary data.</text>
</comment>
<evidence type="ECO:0000313" key="2">
    <source>
        <dbReference type="EMBL" id="KNZ46499.1"/>
    </source>
</evidence>
<feature type="compositionally biased region" description="Basic and acidic residues" evidence="1">
    <location>
        <begin position="127"/>
        <end position="157"/>
    </location>
</feature>
<organism evidence="2 3">
    <name type="scientific">Puccinia sorghi</name>
    <dbReference type="NCBI Taxonomy" id="27349"/>
    <lineage>
        <taxon>Eukaryota</taxon>
        <taxon>Fungi</taxon>
        <taxon>Dikarya</taxon>
        <taxon>Basidiomycota</taxon>
        <taxon>Pucciniomycotina</taxon>
        <taxon>Pucciniomycetes</taxon>
        <taxon>Pucciniales</taxon>
        <taxon>Pucciniaceae</taxon>
        <taxon>Puccinia</taxon>
    </lineage>
</organism>
<evidence type="ECO:0000256" key="1">
    <source>
        <dbReference type="SAM" id="MobiDB-lite"/>
    </source>
</evidence>
<feature type="region of interest" description="Disordered" evidence="1">
    <location>
        <begin position="241"/>
        <end position="269"/>
    </location>
</feature>
<feature type="region of interest" description="Disordered" evidence="1">
    <location>
        <begin position="300"/>
        <end position="384"/>
    </location>
</feature>
<feature type="compositionally biased region" description="Low complexity" evidence="1">
    <location>
        <begin position="323"/>
        <end position="332"/>
    </location>
</feature>
<feature type="compositionally biased region" description="Polar residues" evidence="1">
    <location>
        <begin position="422"/>
        <end position="432"/>
    </location>
</feature>
<gene>
    <name evidence="2" type="ORF">VP01_720g6</name>
</gene>
<feature type="compositionally biased region" description="Basic and acidic residues" evidence="1">
    <location>
        <begin position="454"/>
        <end position="472"/>
    </location>
</feature>
<feature type="region of interest" description="Disordered" evidence="1">
    <location>
        <begin position="78"/>
        <end position="229"/>
    </location>
</feature>
<feature type="compositionally biased region" description="Polar residues" evidence="1">
    <location>
        <begin position="484"/>
        <end position="515"/>
    </location>
</feature>
<name>A0A0L6UD61_9BASI</name>
<dbReference type="VEuPathDB" id="FungiDB:VP01_720g6"/>
<evidence type="ECO:0000313" key="3">
    <source>
        <dbReference type="Proteomes" id="UP000037035"/>
    </source>
</evidence>
<feature type="compositionally biased region" description="Polar residues" evidence="1">
    <location>
        <begin position="348"/>
        <end position="359"/>
    </location>
</feature>
<accession>A0A0L6UD61</accession>
<sequence>MSNHSDQEDDDDTFRVDPNDGTTRLNALFKTIFPDSTNQSQQLITSNNNSIVKPKPPLAHLRGCDPFNKLNQTRSSLENHSHNFNNQTHTQRLNGKTSLNPNYSKTSQKTTTRTGWRSGPLISAKKSNSDTDNHEDPFKSDKPTTQDLSIHTRDRTLAKPLSRRASLDHQKRVTFEELNITASRPAPSPFGGLQSRHPPPPSDSTDTEDLNNKTPLPANTPYESNSRLDHDAQTTLATPRMAGYYPSTPATTTTTLVGPSTSRLVADEDAERRLEKLKNQAARSRMKRVSSVLEEERGLLVATTTKPSSLMDHHPTTPKPVDQQPSSSSQPSHQTMERNGKGKEKSNDPLSGQSTSNPQPEGVPPLNPAHNNNNNNNNNDDNDNAAAEAVYDDQTIINPELTRGSCLPTPHLPGWFPATPARPSSSARQTQRPIIRASESGALKQGGRRTASRLSHEIHPYILDPLDKDDPAPRPAKRPARRPTTTNSFSKHSHLQPSTSSSIVPAPTTTHQLNPDFSAPSFDGFDDARRQFLLTSTPANPGPKKPSSNNHNNLPAAPSLPTRPPSPPLPPTAAAAPSTEVGPSHRLKELAATVIEFIVEKNPIEALAERFSRNNERQLHKSIRERQLPRKAMAVSGNQQKEEELEKLLKSAERVELERVQILTQLDRLHHAPNHPSILSRLATLAKSFLFSSQTQKSNTVSSLPLPSSRFSSSWKLGAFVLICHALILWMAFQ</sequence>
<dbReference type="AlphaFoldDB" id="A0A0L6UD61"/>
<dbReference type="Proteomes" id="UP000037035">
    <property type="component" value="Unassembled WGS sequence"/>
</dbReference>
<feature type="compositionally biased region" description="Low complexity" evidence="1">
    <location>
        <begin position="371"/>
        <end position="384"/>
    </location>
</feature>
<dbReference type="OrthoDB" id="2503462at2759"/>
<keyword evidence="3" id="KW-1185">Reference proteome</keyword>
<feature type="compositionally biased region" description="Pro residues" evidence="1">
    <location>
        <begin position="561"/>
        <end position="571"/>
    </location>
</feature>
<feature type="compositionally biased region" description="Low complexity" evidence="1">
    <location>
        <begin position="246"/>
        <end position="262"/>
    </location>
</feature>
<feature type="region of interest" description="Disordered" evidence="1">
    <location>
        <begin position="1"/>
        <end position="20"/>
    </location>
</feature>
<feature type="compositionally biased region" description="Basic and acidic residues" evidence="1">
    <location>
        <begin position="165"/>
        <end position="175"/>
    </location>
</feature>
<feature type="compositionally biased region" description="Basic and acidic residues" evidence="1">
    <location>
        <begin position="335"/>
        <end position="347"/>
    </location>
</feature>
<feature type="compositionally biased region" description="Polar residues" evidence="1">
    <location>
        <begin position="78"/>
        <end position="115"/>
    </location>
</feature>